<sequence>MSSASAHPVEETEVVVVGARCAGSAAAAAFARAGVRVVLLEATRFPSDTLSTHLLWPGGVAELRRLGALDRVAELGAPPLRTAFAAGAGHAIRSSFAPVDGIDYALCVRRTGLDAALAATAADAGARLREGARVGELLWQGTRCAGVRYTDSSGTHDLRAALVVGADGRRSTVARLAGASRPRLSVPSGRDCYFAYWRDTVADWRDVAAQWRDGPDLGTAFPCDDGLLLALVQPPASQDGPGRGGAEQRYHEAIERIPGLATRLAGCERVGRVRSATGLASYFRRSSGPGWALPGDAGHFKDPVTAQGIRDALHYGRRLGELAAPVLHEPRRLDAALRAWEVQRLTECLGIYQWTNRLARATAMSRLEIQLYRRATGDPELARAVTDIFSRTKDPQDVFTPGLAAALAIGALRAAWPSVGPVLTELLHEARDTAADRWQSRTHQAITPATAA</sequence>
<keyword evidence="1" id="KW-0560">Oxidoreductase</keyword>
<evidence type="ECO:0000256" key="1">
    <source>
        <dbReference type="ARBA" id="ARBA00023002"/>
    </source>
</evidence>
<dbReference type="PANTHER" id="PTHR43747:SF5">
    <property type="entry name" value="FAD-BINDING DOMAIN-CONTAINING PROTEIN"/>
    <property type="match status" value="1"/>
</dbReference>
<name>A0ABW7WW05_9NOCA</name>
<gene>
    <name evidence="4" type="ORF">ACH49W_06475</name>
</gene>
<dbReference type="SUPFAM" id="SSF51905">
    <property type="entry name" value="FAD/NAD(P)-binding domain"/>
    <property type="match status" value="1"/>
</dbReference>
<proteinExistence type="inferred from homology"/>
<dbReference type="RefSeq" id="WP_397091531.1">
    <property type="nucleotide sequence ID" value="NZ_JBIRYO010000003.1"/>
</dbReference>
<dbReference type="InterPro" id="IPR050816">
    <property type="entry name" value="Flavin-dep_Halogenase_NPB"/>
</dbReference>
<evidence type="ECO:0000259" key="3">
    <source>
        <dbReference type="Pfam" id="PF01494"/>
    </source>
</evidence>
<dbReference type="PANTHER" id="PTHR43747">
    <property type="entry name" value="FAD-BINDING PROTEIN"/>
    <property type="match status" value="1"/>
</dbReference>
<dbReference type="Gene3D" id="3.50.50.60">
    <property type="entry name" value="FAD/NAD(P)-binding domain"/>
    <property type="match status" value="1"/>
</dbReference>
<keyword evidence="5" id="KW-1185">Reference proteome</keyword>
<reference evidence="4 5" key="1">
    <citation type="submission" date="2024-10" db="EMBL/GenBank/DDBJ databases">
        <title>The Natural Products Discovery Center: Release of the First 8490 Sequenced Strains for Exploring Actinobacteria Biosynthetic Diversity.</title>
        <authorList>
            <person name="Kalkreuter E."/>
            <person name="Kautsar S.A."/>
            <person name="Yang D."/>
            <person name="Bader C.D."/>
            <person name="Teijaro C.N."/>
            <person name="Fluegel L."/>
            <person name="Davis C.M."/>
            <person name="Simpson J.R."/>
            <person name="Lauterbach L."/>
            <person name="Steele A.D."/>
            <person name="Gui C."/>
            <person name="Meng S."/>
            <person name="Li G."/>
            <person name="Viehrig K."/>
            <person name="Ye F."/>
            <person name="Su P."/>
            <person name="Kiefer A.F."/>
            <person name="Nichols A."/>
            <person name="Cepeda A.J."/>
            <person name="Yan W."/>
            <person name="Fan B."/>
            <person name="Jiang Y."/>
            <person name="Adhikari A."/>
            <person name="Zheng C.-J."/>
            <person name="Schuster L."/>
            <person name="Cowan T.M."/>
            <person name="Smanski M.J."/>
            <person name="Chevrette M.G."/>
            <person name="De Carvalho L.P.S."/>
            <person name="Shen B."/>
        </authorList>
    </citation>
    <scope>NUCLEOTIDE SEQUENCE [LARGE SCALE GENOMIC DNA]</scope>
    <source>
        <strain evidence="4 5">NPDC019275</strain>
    </source>
</reference>
<protein>
    <submittedName>
        <fullName evidence="4">FAD-dependent oxidoreductase</fullName>
    </submittedName>
</protein>
<dbReference type="EMBL" id="JBIRYO010000003">
    <property type="protein sequence ID" value="MFI2473007.1"/>
    <property type="molecule type" value="Genomic_DNA"/>
</dbReference>
<dbReference type="InterPro" id="IPR036188">
    <property type="entry name" value="FAD/NAD-bd_sf"/>
</dbReference>
<feature type="domain" description="FAD-binding" evidence="3">
    <location>
        <begin position="11"/>
        <end position="326"/>
    </location>
</feature>
<evidence type="ECO:0000313" key="5">
    <source>
        <dbReference type="Proteomes" id="UP001611415"/>
    </source>
</evidence>
<dbReference type="InterPro" id="IPR002938">
    <property type="entry name" value="FAD-bd"/>
</dbReference>
<accession>A0ABW7WW05</accession>
<organism evidence="4 5">
    <name type="scientific">Nocardia xishanensis</name>
    <dbReference type="NCBI Taxonomy" id="238964"/>
    <lineage>
        <taxon>Bacteria</taxon>
        <taxon>Bacillati</taxon>
        <taxon>Actinomycetota</taxon>
        <taxon>Actinomycetes</taxon>
        <taxon>Mycobacteriales</taxon>
        <taxon>Nocardiaceae</taxon>
        <taxon>Nocardia</taxon>
    </lineage>
</organism>
<evidence type="ECO:0000256" key="2">
    <source>
        <dbReference type="ARBA" id="ARBA00038396"/>
    </source>
</evidence>
<dbReference type="PRINTS" id="PR00420">
    <property type="entry name" value="RNGMNOXGNASE"/>
</dbReference>
<comment type="similarity">
    <text evidence="2">Belongs to the flavin-dependent halogenase family. Bacterial tryptophan halogenase subfamily.</text>
</comment>
<dbReference type="Proteomes" id="UP001611415">
    <property type="component" value="Unassembled WGS sequence"/>
</dbReference>
<evidence type="ECO:0000313" key="4">
    <source>
        <dbReference type="EMBL" id="MFI2473007.1"/>
    </source>
</evidence>
<comment type="caution">
    <text evidence="4">The sequence shown here is derived from an EMBL/GenBank/DDBJ whole genome shotgun (WGS) entry which is preliminary data.</text>
</comment>
<dbReference type="Pfam" id="PF01494">
    <property type="entry name" value="FAD_binding_3"/>
    <property type="match status" value="1"/>
</dbReference>